<evidence type="ECO:0000313" key="11">
    <source>
        <dbReference type="EMBL" id="KAJ6976923.1"/>
    </source>
</evidence>
<dbReference type="PANTHER" id="PTHR43780">
    <property type="entry name" value="1-AMINOCYCLOPROPANE-1-CARBOXYLATE DEAMINASE-RELATED"/>
    <property type="match status" value="1"/>
</dbReference>
<sequence length="547" mass="60752">MLCYRCFHSSPNYSLIPSPTISNKNKNLFFKTFPFLSSQKPNFTSSLHCSHPLSQIMDLDNKDRESRSLFDFLSQKAYTPPSWASLLNPIPSHIFSLGHLPTPIHKWNLPNLPTNTEVYLKRDDLSGMQLSGNKVRKLEFLMADAVAQGADCIITIGGIQSNHCRATAVAAKYLNLDCYVILRTSKVVVDKDPGLTGNLLVERLVGANVQLISKEEYAQIGSVVCFHYPTILDACVLVTVMIDTCSYVYVPRYFWKLHCMRFHFSAGIFTTCLHLLISVSFKNLTNDLKEKLVKEGRKPYVIPVGGSNSLGTWGYIEAVREIEQQVQATAGRIKFDDIVVACGSGGTIAGLSLGSWLGTLKAKVHAFAVCDDPDYFYNYVQDLIDGLKAVVDSHDIVNIQNAKGLGYAINTSEELKFVKEIAAATGVVLDPVYSGKAAYGMMKDMAENPKNWEGRKVLFIHTGGLLGLFDKVDQMSSLVENWGRMEVHESVPRKDGIGKMLCWTVESRGSVRKTSSYSRTQGYAAKFELEPELFTGQNSLGSRRTCL</sequence>
<evidence type="ECO:0000256" key="7">
    <source>
        <dbReference type="ARBA" id="ARBA00023239"/>
    </source>
</evidence>
<dbReference type="GO" id="GO:0005739">
    <property type="term" value="C:mitochondrion"/>
    <property type="evidence" value="ECO:0007669"/>
    <property type="project" value="UniProtKB-SubCell"/>
</dbReference>
<evidence type="ECO:0000256" key="2">
    <source>
        <dbReference type="ARBA" id="ARBA00004173"/>
    </source>
</evidence>
<evidence type="ECO:0000313" key="12">
    <source>
        <dbReference type="Proteomes" id="UP001164929"/>
    </source>
</evidence>
<organism evidence="11 12">
    <name type="scientific">Populus alba x Populus x berolinensis</name>
    <dbReference type="NCBI Taxonomy" id="444605"/>
    <lineage>
        <taxon>Eukaryota</taxon>
        <taxon>Viridiplantae</taxon>
        <taxon>Streptophyta</taxon>
        <taxon>Embryophyta</taxon>
        <taxon>Tracheophyta</taxon>
        <taxon>Spermatophyta</taxon>
        <taxon>Magnoliopsida</taxon>
        <taxon>eudicotyledons</taxon>
        <taxon>Gunneridae</taxon>
        <taxon>Pentapetalae</taxon>
        <taxon>rosids</taxon>
        <taxon>fabids</taxon>
        <taxon>Malpighiales</taxon>
        <taxon>Salicaceae</taxon>
        <taxon>Saliceae</taxon>
        <taxon>Populus</taxon>
    </lineage>
</organism>
<dbReference type="FunFam" id="3.40.50.1100:FF:000042">
    <property type="entry name" value="Bifunctional D-cysteine desulfhydrase/1-aminocyclopropane-1-carboxylate deaminase mitochondrial"/>
    <property type="match status" value="1"/>
</dbReference>
<evidence type="ECO:0000256" key="1">
    <source>
        <dbReference type="ARBA" id="ARBA00001933"/>
    </source>
</evidence>
<dbReference type="Pfam" id="PF00291">
    <property type="entry name" value="PALP"/>
    <property type="match status" value="2"/>
</dbReference>
<keyword evidence="5" id="KW-0809">Transit peptide</keyword>
<dbReference type="Gene3D" id="3.40.50.1100">
    <property type="match status" value="2"/>
</dbReference>
<evidence type="ECO:0000256" key="9">
    <source>
        <dbReference type="ARBA" id="ARBA00066823"/>
    </source>
</evidence>
<dbReference type="EC" id="4.4.1.15" evidence="9"/>
<keyword evidence="6" id="KW-0496">Mitochondrion</keyword>
<gene>
    <name evidence="11" type="ORF">NC653_028943</name>
</gene>
<dbReference type="PANTHER" id="PTHR43780:SF2">
    <property type="entry name" value="1-AMINOCYCLOPROPANE-1-CARBOXYLATE DEAMINASE-RELATED"/>
    <property type="match status" value="1"/>
</dbReference>
<comment type="similarity">
    <text evidence="3">Belongs to the ACC deaminase/D-cysteine desulfhydrase family.</text>
</comment>
<keyword evidence="12" id="KW-1185">Reference proteome</keyword>
<keyword evidence="7" id="KW-0456">Lyase</keyword>
<evidence type="ECO:0000256" key="5">
    <source>
        <dbReference type="ARBA" id="ARBA00022946"/>
    </source>
</evidence>
<feature type="domain" description="Tryptophan synthase beta chain-like PALP" evidence="10">
    <location>
        <begin position="290"/>
        <end position="463"/>
    </location>
</feature>
<feature type="domain" description="Tryptophan synthase beta chain-like PALP" evidence="10">
    <location>
        <begin position="96"/>
        <end position="215"/>
    </location>
</feature>
<dbReference type="EMBL" id="JAQIZT010000012">
    <property type="protein sequence ID" value="KAJ6976923.1"/>
    <property type="molecule type" value="Genomic_DNA"/>
</dbReference>
<evidence type="ECO:0000256" key="3">
    <source>
        <dbReference type="ARBA" id="ARBA00008639"/>
    </source>
</evidence>
<accession>A0AAD6M0Z2</accession>
<evidence type="ECO:0000256" key="8">
    <source>
        <dbReference type="ARBA" id="ARBA00050761"/>
    </source>
</evidence>
<dbReference type="FunFam" id="3.40.50.1100:FF:000037">
    <property type="entry name" value="Bifunctional D-cysteine desulfhydrase/1-aminocyclopropane-1-carboxylate deaminase, mitochondrial"/>
    <property type="match status" value="1"/>
</dbReference>
<evidence type="ECO:0000256" key="4">
    <source>
        <dbReference type="ARBA" id="ARBA00022898"/>
    </source>
</evidence>
<evidence type="ECO:0000256" key="6">
    <source>
        <dbReference type="ARBA" id="ARBA00023128"/>
    </source>
</evidence>
<comment type="cofactor">
    <cofactor evidence="1">
        <name>pyridoxal 5'-phosphate</name>
        <dbReference type="ChEBI" id="CHEBI:597326"/>
    </cofactor>
</comment>
<dbReference type="InterPro" id="IPR027278">
    <property type="entry name" value="ACCD_DCysDesulf"/>
</dbReference>
<proteinExistence type="inferred from homology"/>
<name>A0AAD6M0Z2_9ROSI</name>
<comment type="caution">
    <text evidence="11">The sequence shown here is derived from an EMBL/GenBank/DDBJ whole genome shotgun (WGS) entry which is preliminary data.</text>
</comment>
<dbReference type="AlphaFoldDB" id="A0AAD6M0Z2"/>
<dbReference type="Proteomes" id="UP001164929">
    <property type="component" value="Chromosome 12"/>
</dbReference>
<comment type="subcellular location">
    <subcellularLocation>
        <location evidence="2">Mitochondrion</location>
    </subcellularLocation>
</comment>
<comment type="catalytic activity">
    <reaction evidence="8">
        <text>D-cysteine + H2O = hydrogen sulfide + pyruvate + NH4(+) + H(+)</text>
        <dbReference type="Rhea" id="RHEA:11268"/>
        <dbReference type="ChEBI" id="CHEBI:15361"/>
        <dbReference type="ChEBI" id="CHEBI:15377"/>
        <dbReference type="ChEBI" id="CHEBI:15378"/>
        <dbReference type="ChEBI" id="CHEBI:28938"/>
        <dbReference type="ChEBI" id="CHEBI:29919"/>
        <dbReference type="ChEBI" id="CHEBI:35236"/>
        <dbReference type="EC" id="4.4.1.15"/>
    </reaction>
</comment>
<dbReference type="SUPFAM" id="SSF53686">
    <property type="entry name" value="Tryptophan synthase beta subunit-like PLP-dependent enzymes"/>
    <property type="match status" value="1"/>
</dbReference>
<evidence type="ECO:0000259" key="10">
    <source>
        <dbReference type="Pfam" id="PF00291"/>
    </source>
</evidence>
<dbReference type="InterPro" id="IPR001926">
    <property type="entry name" value="TrpB-like_PALP"/>
</dbReference>
<dbReference type="InterPro" id="IPR036052">
    <property type="entry name" value="TrpB-like_PALP_sf"/>
</dbReference>
<dbReference type="GO" id="GO:0019148">
    <property type="term" value="F:D-cysteine desulfhydrase activity"/>
    <property type="evidence" value="ECO:0007669"/>
    <property type="project" value="UniProtKB-EC"/>
</dbReference>
<reference evidence="11" key="1">
    <citation type="journal article" date="2023" name="Mol. Ecol. Resour.">
        <title>Chromosome-level genome assembly of a triploid poplar Populus alba 'Berolinensis'.</title>
        <authorList>
            <person name="Chen S."/>
            <person name="Yu Y."/>
            <person name="Wang X."/>
            <person name="Wang S."/>
            <person name="Zhang T."/>
            <person name="Zhou Y."/>
            <person name="He R."/>
            <person name="Meng N."/>
            <person name="Wang Y."/>
            <person name="Liu W."/>
            <person name="Liu Z."/>
            <person name="Liu J."/>
            <person name="Guo Q."/>
            <person name="Huang H."/>
            <person name="Sederoff R.R."/>
            <person name="Wang G."/>
            <person name="Qu G."/>
            <person name="Chen S."/>
        </authorList>
    </citation>
    <scope>NUCLEOTIDE SEQUENCE</scope>
    <source>
        <strain evidence="11">SC-2020</strain>
    </source>
</reference>
<keyword evidence="4" id="KW-0663">Pyridoxal phosphate</keyword>
<protein>
    <recommendedName>
        <fullName evidence="9">D-cysteine desulfhydrase</fullName>
        <ecNumber evidence="9">4.4.1.15</ecNumber>
    </recommendedName>
</protein>